<keyword evidence="1" id="KW-1133">Transmembrane helix</keyword>
<keyword evidence="1" id="KW-0812">Transmembrane</keyword>
<dbReference type="STRING" id="1121322.SAMN02745136_03122"/>
<name>A0A1M6UK50_9FIRM</name>
<evidence type="ECO:0000313" key="2">
    <source>
        <dbReference type="EMBL" id="SHK69488.1"/>
    </source>
</evidence>
<dbReference type="Proteomes" id="UP000184386">
    <property type="component" value="Unassembled WGS sequence"/>
</dbReference>
<accession>A0A1M6UK50</accession>
<organism evidence="2 3">
    <name type="scientific">Anaerocolumna jejuensis DSM 15929</name>
    <dbReference type="NCBI Taxonomy" id="1121322"/>
    <lineage>
        <taxon>Bacteria</taxon>
        <taxon>Bacillati</taxon>
        <taxon>Bacillota</taxon>
        <taxon>Clostridia</taxon>
        <taxon>Lachnospirales</taxon>
        <taxon>Lachnospiraceae</taxon>
        <taxon>Anaerocolumna</taxon>
    </lineage>
</organism>
<sequence length="94" mass="10999">MHDIQNLKNDFNLHNLIIVVRLFYGYFVIAVIIITIIWLLKYFKSHEPSGIKITEMFDERGKKKTPLNLKPVITAVIIIFVLILIYVALLFVKI</sequence>
<reference evidence="2 3" key="1">
    <citation type="submission" date="2016-11" db="EMBL/GenBank/DDBJ databases">
        <authorList>
            <person name="Jaros S."/>
            <person name="Januszkiewicz K."/>
            <person name="Wedrychowicz H."/>
        </authorList>
    </citation>
    <scope>NUCLEOTIDE SEQUENCE [LARGE SCALE GENOMIC DNA]</scope>
    <source>
        <strain evidence="2 3">DSM 15929</strain>
    </source>
</reference>
<gene>
    <name evidence="2" type="ORF">SAMN02745136_03122</name>
</gene>
<feature type="transmembrane region" description="Helical" evidence="1">
    <location>
        <begin position="72"/>
        <end position="92"/>
    </location>
</feature>
<protein>
    <submittedName>
        <fullName evidence="2">Uncharacterized protein</fullName>
    </submittedName>
</protein>
<evidence type="ECO:0000313" key="3">
    <source>
        <dbReference type="Proteomes" id="UP000184386"/>
    </source>
</evidence>
<dbReference type="EMBL" id="FRAC01000015">
    <property type="protein sequence ID" value="SHK69488.1"/>
    <property type="molecule type" value="Genomic_DNA"/>
</dbReference>
<feature type="transmembrane region" description="Helical" evidence="1">
    <location>
        <begin position="16"/>
        <end position="40"/>
    </location>
</feature>
<dbReference type="AlphaFoldDB" id="A0A1M6UK50"/>
<evidence type="ECO:0000256" key="1">
    <source>
        <dbReference type="SAM" id="Phobius"/>
    </source>
</evidence>
<dbReference type="RefSeq" id="WP_073277546.1">
    <property type="nucleotide sequence ID" value="NZ_FRAC01000015.1"/>
</dbReference>
<proteinExistence type="predicted"/>
<keyword evidence="1" id="KW-0472">Membrane</keyword>
<keyword evidence="3" id="KW-1185">Reference proteome</keyword>